<organism evidence="2 3">
    <name type="scientific">Pedobacter metabolipauper</name>
    <dbReference type="NCBI Taxonomy" id="425513"/>
    <lineage>
        <taxon>Bacteria</taxon>
        <taxon>Pseudomonadati</taxon>
        <taxon>Bacteroidota</taxon>
        <taxon>Sphingobacteriia</taxon>
        <taxon>Sphingobacteriales</taxon>
        <taxon>Sphingobacteriaceae</taxon>
        <taxon>Pedobacter</taxon>
    </lineage>
</organism>
<keyword evidence="3" id="KW-1185">Reference proteome</keyword>
<dbReference type="EMBL" id="SNYC01000009">
    <property type="protein sequence ID" value="TDQ06409.1"/>
    <property type="molecule type" value="Genomic_DNA"/>
</dbReference>
<keyword evidence="1" id="KW-0472">Membrane</keyword>
<keyword evidence="1" id="KW-0812">Transmembrane</keyword>
<evidence type="ECO:0000313" key="3">
    <source>
        <dbReference type="Proteomes" id="UP000295620"/>
    </source>
</evidence>
<gene>
    <name evidence="2" type="ORF">ATK78_4479</name>
</gene>
<feature type="transmembrane region" description="Helical" evidence="1">
    <location>
        <begin position="79"/>
        <end position="99"/>
    </location>
</feature>
<keyword evidence="1" id="KW-1133">Transmembrane helix</keyword>
<name>A0A4R6SQJ3_9SPHI</name>
<dbReference type="RefSeq" id="WP_133578267.1">
    <property type="nucleotide sequence ID" value="NZ_SNYC01000009.1"/>
</dbReference>
<reference evidence="2 3" key="1">
    <citation type="submission" date="2019-03" db="EMBL/GenBank/DDBJ databases">
        <title>Genomic Encyclopedia of Archaeal and Bacterial Type Strains, Phase II (KMG-II): from individual species to whole genera.</title>
        <authorList>
            <person name="Goeker M."/>
        </authorList>
    </citation>
    <scope>NUCLEOTIDE SEQUENCE [LARGE SCALE GENOMIC DNA]</scope>
    <source>
        <strain evidence="2 3">DSM 19035</strain>
    </source>
</reference>
<comment type="caution">
    <text evidence="2">The sequence shown here is derived from an EMBL/GenBank/DDBJ whole genome shotgun (WGS) entry which is preliminary data.</text>
</comment>
<evidence type="ECO:0000256" key="1">
    <source>
        <dbReference type="SAM" id="Phobius"/>
    </source>
</evidence>
<sequence length="101" mass="11804">MKIPKTLRLLLTFYSSFCLVTLSLSLTLAYAIFLFGIRTIPVLVWLKLLTTATIYYYITNYKKKEFFYYQNLGISKVSLWSCTLTFDVFLFIFLLIIGAKV</sequence>
<dbReference type="OrthoDB" id="1095931at2"/>
<dbReference type="Proteomes" id="UP000295620">
    <property type="component" value="Unassembled WGS sequence"/>
</dbReference>
<feature type="transmembrane region" description="Helical" evidence="1">
    <location>
        <begin position="12"/>
        <end position="33"/>
    </location>
</feature>
<feature type="transmembrane region" description="Helical" evidence="1">
    <location>
        <begin position="39"/>
        <end position="58"/>
    </location>
</feature>
<protein>
    <submittedName>
        <fullName evidence="2">Uncharacterized protein</fullName>
    </submittedName>
</protein>
<accession>A0A4R6SQJ3</accession>
<evidence type="ECO:0000313" key="2">
    <source>
        <dbReference type="EMBL" id="TDQ06409.1"/>
    </source>
</evidence>
<dbReference type="AlphaFoldDB" id="A0A4R6SQJ3"/>
<proteinExistence type="predicted"/>